<keyword evidence="2" id="KW-1185">Reference proteome</keyword>
<organism evidence="1 2">
    <name type="scientific">Ancylostoma ceylanicum</name>
    <dbReference type="NCBI Taxonomy" id="53326"/>
    <lineage>
        <taxon>Eukaryota</taxon>
        <taxon>Metazoa</taxon>
        <taxon>Ecdysozoa</taxon>
        <taxon>Nematoda</taxon>
        <taxon>Chromadorea</taxon>
        <taxon>Rhabditida</taxon>
        <taxon>Rhabditina</taxon>
        <taxon>Rhabditomorpha</taxon>
        <taxon>Strongyloidea</taxon>
        <taxon>Ancylostomatidae</taxon>
        <taxon>Ancylostomatinae</taxon>
        <taxon>Ancylostoma</taxon>
    </lineage>
</organism>
<comment type="caution">
    <text evidence="1">The sequence shown here is derived from an EMBL/GenBank/DDBJ whole genome shotgun (WGS) entry which is preliminary data.</text>
</comment>
<reference evidence="2" key="1">
    <citation type="journal article" date="2015" name="Nat. Genet.">
        <title>The genome and transcriptome of the zoonotic hookworm Ancylostoma ceylanicum identify infection-specific gene families.</title>
        <authorList>
            <person name="Schwarz E.M."/>
            <person name="Hu Y."/>
            <person name="Antoshechkin I."/>
            <person name="Miller M.M."/>
            <person name="Sternberg P.W."/>
            <person name="Aroian R.V."/>
        </authorList>
    </citation>
    <scope>NUCLEOTIDE SEQUENCE</scope>
    <source>
        <strain evidence="2">HY135</strain>
    </source>
</reference>
<proteinExistence type="predicted"/>
<name>A0A016UAV3_9BILA</name>
<gene>
    <name evidence="1" type="primary">Acey_s0048.g1573</name>
    <name evidence="1" type="ORF">Y032_0048g1573</name>
</gene>
<protein>
    <submittedName>
        <fullName evidence="1">Uncharacterized protein</fullName>
    </submittedName>
</protein>
<dbReference type="EMBL" id="JARK01001384">
    <property type="protein sequence ID" value="EYC12031.1"/>
    <property type="molecule type" value="Genomic_DNA"/>
</dbReference>
<evidence type="ECO:0000313" key="1">
    <source>
        <dbReference type="EMBL" id="EYC12031.1"/>
    </source>
</evidence>
<accession>A0A016UAV3</accession>
<sequence length="95" mass="11140">MNKHTRRTHTPRLCILLWDTSSRSIPPWWHLRSPAIKKKLLHIARDELHNAHVREILSACLDVAIIVCILIKIHVLQLIIPLRHCLEEINYVSFA</sequence>
<evidence type="ECO:0000313" key="2">
    <source>
        <dbReference type="Proteomes" id="UP000024635"/>
    </source>
</evidence>
<dbReference type="AlphaFoldDB" id="A0A016UAV3"/>
<dbReference type="Proteomes" id="UP000024635">
    <property type="component" value="Unassembled WGS sequence"/>
</dbReference>